<dbReference type="SUPFAM" id="SSF55874">
    <property type="entry name" value="ATPase domain of HSP90 chaperone/DNA topoisomerase II/histidine kinase"/>
    <property type="match status" value="1"/>
</dbReference>
<dbReference type="RefSeq" id="WP_267638400.1">
    <property type="nucleotide sequence ID" value="NZ_JAODIY010000013.1"/>
</dbReference>
<feature type="domain" description="PAC" evidence="10">
    <location>
        <begin position="218"/>
        <end position="269"/>
    </location>
</feature>
<dbReference type="Gene3D" id="2.10.70.100">
    <property type="match status" value="1"/>
</dbReference>
<evidence type="ECO:0000259" key="10">
    <source>
        <dbReference type="PROSITE" id="PS50113"/>
    </source>
</evidence>
<dbReference type="PRINTS" id="PR00344">
    <property type="entry name" value="BCTRLSENSOR"/>
</dbReference>
<dbReference type="PROSITE" id="PS50112">
    <property type="entry name" value="PAS"/>
    <property type="match status" value="1"/>
</dbReference>
<evidence type="ECO:0000313" key="12">
    <source>
        <dbReference type="Proteomes" id="UP001596414"/>
    </source>
</evidence>
<keyword evidence="5" id="KW-0418">Kinase</keyword>
<reference evidence="11 12" key="1">
    <citation type="journal article" date="2014" name="Int. J. Syst. Evol. Microbiol.">
        <title>Complete genome sequence of Corynebacterium casei LMG S-19264T (=DSM 44701T), isolated from a smear-ripened cheese.</title>
        <authorList>
            <consortium name="US DOE Joint Genome Institute (JGI-PGF)"/>
            <person name="Walter F."/>
            <person name="Albersmeier A."/>
            <person name="Kalinowski J."/>
            <person name="Ruckert C."/>
        </authorList>
    </citation>
    <scope>NUCLEOTIDE SEQUENCE [LARGE SCALE GENOMIC DNA]</scope>
    <source>
        <strain evidence="11 12">CGMCC 4.7215</strain>
    </source>
</reference>
<dbReference type="EC" id="2.7.13.3" evidence="2"/>
<name>A0ABD5X1K3_9EURY</name>
<evidence type="ECO:0000259" key="7">
    <source>
        <dbReference type="PROSITE" id="PS50109"/>
    </source>
</evidence>
<dbReference type="SMART" id="SM00091">
    <property type="entry name" value="PAS"/>
    <property type="match status" value="2"/>
</dbReference>
<dbReference type="InterPro" id="IPR000700">
    <property type="entry name" value="PAS-assoc_C"/>
</dbReference>
<dbReference type="InterPro" id="IPR011006">
    <property type="entry name" value="CheY-like_superfamily"/>
</dbReference>
<dbReference type="InterPro" id="IPR013655">
    <property type="entry name" value="PAS_fold_3"/>
</dbReference>
<evidence type="ECO:0000259" key="8">
    <source>
        <dbReference type="PROSITE" id="PS50110"/>
    </source>
</evidence>
<dbReference type="SMART" id="SM00387">
    <property type="entry name" value="HATPase_c"/>
    <property type="match status" value="1"/>
</dbReference>
<dbReference type="PANTHER" id="PTHR43304:SF1">
    <property type="entry name" value="PAC DOMAIN-CONTAINING PROTEIN"/>
    <property type="match status" value="1"/>
</dbReference>
<dbReference type="InterPro" id="IPR001610">
    <property type="entry name" value="PAC"/>
</dbReference>
<gene>
    <name evidence="11" type="ORF">ACFQJ7_02045</name>
</gene>
<comment type="catalytic activity">
    <reaction evidence="1">
        <text>ATP + protein L-histidine = ADP + protein N-phospho-L-histidine.</text>
        <dbReference type="EC" id="2.7.13.3"/>
    </reaction>
</comment>
<dbReference type="CDD" id="cd00156">
    <property type="entry name" value="REC"/>
    <property type="match status" value="1"/>
</dbReference>
<keyword evidence="4" id="KW-0808">Transferase</keyword>
<dbReference type="PROSITE" id="PS50110">
    <property type="entry name" value="RESPONSE_REGULATORY"/>
    <property type="match status" value="1"/>
</dbReference>
<dbReference type="InterPro" id="IPR001789">
    <property type="entry name" value="Sig_transdc_resp-reg_receiver"/>
</dbReference>
<dbReference type="Gene3D" id="3.30.565.10">
    <property type="entry name" value="Histidine kinase-like ATPase, C-terminal domain"/>
    <property type="match status" value="1"/>
</dbReference>
<dbReference type="InterPro" id="IPR004358">
    <property type="entry name" value="Sig_transdc_His_kin-like_C"/>
</dbReference>
<accession>A0ABD5X1K3</accession>
<dbReference type="AlphaFoldDB" id="A0ABD5X1K3"/>
<protein>
    <recommendedName>
        <fullName evidence="2">histidine kinase</fullName>
        <ecNumber evidence="2">2.7.13.3</ecNumber>
    </recommendedName>
</protein>
<dbReference type="Pfam" id="PF13426">
    <property type="entry name" value="PAS_9"/>
    <property type="match status" value="1"/>
</dbReference>
<evidence type="ECO:0000259" key="9">
    <source>
        <dbReference type="PROSITE" id="PS50112"/>
    </source>
</evidence>
<proteinExistence type="predicted"/>
<sequence length="625" mass="71372">MKTSLESPLRVLLVEDNPNDERLIRRHLTESSSSLLPDSVNFHHAESLDAGVTILADNAIDLLLLDLGLPESEGTETYNRARECFPDVPIVVLTNLDDDQAAVEILNRGAQDYLNKQSLNERNLIRAVRYAVERWERQRELERNREFLKQTQEVAAIGGWKINFRTDTQQWTDEMYRIHGLSQNADPIGEDGFGFYHPEDQNTIREAFDRLITEGEPYDLELRIDVPDDDIRWVRTIGDPLYEDGEMVGANGTMQDITERKEREQELERHRKIIQTVDDGVYVLDETGHFELVNDAMTELTGYDTEELLGEHTSYIKSDEVVERAESTVRSMIFDEHEDAEVTLELDIQRSDGSEFPAEDHLTLLWDDDGERFEGTTGIIRNITERKQREQELQNLSEKLEVLNRILRHDIQNDTQTIQLWTEEIQNELSEDHQETVRRIKQTNKHIQELTENSGALIQTLTQGELKTNPVHLDEIVRSELESARSRYPEAELTVDGSLTDTVVSANGTLSSVVRNLLNNAVQHNRGEMTVTVQLEQDDEFAQLCVLDNGPGVPDEQKDKIFGKGERGMESEGTGIGLYLVNQLTQSYGGEVWVKDREQHQSGREHENCGGAVFVVKLPTANGWI</sequence>
<dbReference type="Pfam" id="PF00072">
    <property type="entry name" value="Response_reg"/>
    <property type="match status" value="1"/>
</dbReference>
<dbReference type="Pfam" id="PF02518">
    <property type="entry name" value="HATPase_c"/>
    <property type="match status" value="1"/>
</dbReference>
<dbReference type="InterPro" id="IPR035965">
    <property type="entry name" value="PAS-like_dom_sf"/>
</dbReference>
<evidence type="ECO:0000313" key="11">
    <source>
        <dbReference type="EMBL" id="MFC7124822.1"/>
    </source>
</evidence>
<evidence type="ECO:0000256" key="3">
    <source>
        <dbReference type="ARBA" id="ARBA00022553"/>
    </source>
</evidence>
<dbReference type="SMART" id="SM00086">
    <property type="entry name" value="PAC"/>
    <property type="match status" value="2"/>
</dbReference>
<dbReference type="Pfam" id="PF08447">
    <property type="entry name" value="PAS_3"/>
    <property type="match status" value="1"/>
</dbReference>
<feature type="domain" description="Histidine kinase" evidence="7">
    <location>
        <begin position="406"/>
        <end position="622"/>
    </location>
</feature>
<keyword evidence="3 6" id="KW-0597">Phosphoprotein</keyword>
<dbReference type="SUPFAM" id="SSF55785">
    <property type="entry name" value="PYP-like sensor domain (PAS domain)"/>
    <property type="match status" value="2"/>
</dbReference>
<dbReference type="NCBIfam" id="TIGR00229">
    <property type="entry name" value="sensory_box"/>
    <property type="match status" value="2"/>
</dbReference>
<dbReference type="PROSITE" id="PS50109">
    <property type="entry name" value="HIS_KIN"/>
    <property type="match status" value="1"/>
</dbReference>
<evidence type="ECO:0000256" key="1">
    <source>
        <dbReference type="ARBA" id="ARBA00000085"/>
    </source>
</evidence>
<dbReference type="CDD" id="cd00130">
    <property type="entry name" value="PAS"/>
    <property type="match status" value="2"/>
</dbReference>
<dbReference type="GO" id="GO:0004673">
    <property type="term" value="F:protein histidine kinase activity"/>
    <property type="evidence" value="ECO:0007669"/>
    <property type="project" value="UniProtKB-EC"/>
</dbReference>
<dbReference type="SUPFAM" id="SSF52172">
    <property type="entry name" value="CheY-like"/>
    <property type="match status" value="1"/>
</dbReference>
<feature type="domain" description="Response regulatory" evidence="8">
    <location>
        <begin position="10"/>
        <end position="131"/>
    </location>
</feature>
<dbReference type="SMART" id="SM00448">
    <property type="entry name" value="REC"/>
    <property type="match status" value="1"/>
</dbReference>
<evidence type="ECO:0000256" key="4">
    <source>
        <dbReference type="ARBA" id="ARBA00022679"/>
    </source>
</evidence>
<dbReference type="EMBL" id="JBHSZQ010000002">
    <property type="protein sequence ID" value="MFC7124822.1"/>
    <property type="molecule type" value="Genomic_DNA"/>
</dbReference>
<dbReference type="InterPro" id="IPR052162">
    <property type="entry name" value="Sensor_kinase/Photoreceptor"/>
</dbReference>
<dbReference type="Gene3D" id="3.40.50.2300">
    <property type="match status" value="1"/>
</dbReference>
<dbReference type="PROSITE" id="PS50113">
    <property type="entry name" value="PAC"/>
    <property type="match status" value="2"/>
</dbReference>
<feature type="domain" description="PAC" evidence="10">
    <location>
        <begin position="342"/>
        <end position="395"/>
    </location>
</feature>
<dbReference type="PANTHER" id="PTHR43304">
    <property type="entry name" value="PHYTOCHROME-LIKE PROTEIN CPH1"/>
    <property type="match status" value="1"/>
</dbReference>
<dbReference type="InterPro" id="IPR003594">
    <property type="entry name" value="HATPase_dom"/>
</dbReference>
<evidence type="ECO:0000256" key="2">
    <source>
        <dbReference type="ARBA" id="ARBA00012438"/>
    </source>
</evidence>
<evidence type="ECO:0000256" key="6">
    <source>
        <dbReference type="PROSITE-ProRule" id="PRU00169"/>
    </source>
</evidence>
<dbReference type="Proteomes" id="UP001596414">
    <property type="component" value="Unassembled WGS sequence"/>
</dbReference>
<feature type="domain" description="PAS" evidence="9">
    <location>
        <begin position="266"/>
        <end position="336"/>
    </location>
</feature>
<comment type="caution">
    <text evidence="11">The sequence shown here is derived from an EMBL/GenBank/DDBJ whole genome shotgun (WGS) entry which is preliminary data.</text>
</comment>
<dbReference type="InterPro" id="IPR036890">
    <property type="entry name" value="HATPase_C_sf"/>
</dbReference>
<organism evidence="11 12">
    <name type="scientific">Halovenus rubra</name>
    <dbReference type="NCBI Taxonomy" id="869890"/>
    <lineage>
        <taxon>Archaea</taxon>
        <taxon>Methanobacteriati</taxon>
        <taxon>Methanobacteriota</taxon>
        <taxon>Stenosarchaea group</taxon>
        <taxon>Halobacteria</taxon>
        <taxon>Halobacteriales</taxon>
        <taxon>Haloarculaceae</taxon>
        <taxon>Halovenus</taxon>
    </lineage>
</organism>
<evidence type="ECO:0000256" key="5">
    <source>
        <dbReference type="ARBA" id="ARBA00022777"/>
    </source>
</evidence>
<dbReference type="InterPro" id="IPR005467">
    <property type="entry name" value="His_kinase_dom"/>
</dbReference>
<feature type="modified residue" description="4-aspartylphosphate" evidence="6">
    <location>
        <position position="66"/>
    </location>
</feature>
<dbReference type="Gene3D" id="3.30.450.20">
    <property type="entry name" value="PAS domain"/>
    <property type="match status" value="2"/>
</dbReference>
<dbReference type="InterPro" id="IPR000014">
    <property type="entry name" value="PAS"/>
</dbReference>